<evidence type="ECO:0000256" key="8">
    <source>
        <dbReference type="ARBA" id="ARBA00023267"/>
    </source>
</evidence>
<keyword evidence="6 9" id="KW-0443">Lipid metabolism</keyword>
<dbReference type="InterPro" id="IPR050709">
    <property type="entry name" value="Biotin_Carboxyl_Carrier/Decarb"/>
</dbReference>
<name>A0ABM7V901_9PROT</name>
<comment type="function">
    <text evidence="1 9">This protein is a component of the acetyl coenzyme A carboxylase complex; first, biotin carboxylase catalyzes the carboxylation of the carrier protein and then the transcarboxylase transfers the carboxyl group to form malonyl-CoA.</text>
</comment>
<dbReference type="Gene3D" id="2.40.50.100">
    <property type="match status" value="1"/>
</dbReference>
<accession>A0ABM7V901</accession>
<protein>
    <recommendedName>
        <fullName evidence="3 9">Biotin carboxyl carrier protein of acetyl-CoA carboxylase</fullName>
    </recommendedName>
</protein>
<reference evidence="11" key="1">
    <citation type="submission" date="2021-10" db="EMBL/GenBank/DDBJ databases">
        <title>Genome Sequence of The Candidatus Hydrogeosomobacter endosymbioticus, an Intracellular Bacterial Symbiont of the Anaerobic Ciliate GW7.</title>
        <authorList>
            <person name="Shiohama Y."/>
            <person name="Shinzato N."/>
        </authorList>
    </citation>
    <scope>NUCLEOTIDE SEQUENCE [LARGE SCALE GENOMIC DNA]</scope>
    <source>
        <strain evidence="11">200920</strain>
    </source>
</reference>
<keyword evidence="12" id="KW-1185">Reference proteome</keyword>
<dbReference type="InterPro" id="IPR000089">
    <property type="entry name" value="Biotin_lipoyl"/>
</dbReference>
<organism evidence="11 12">
    <name type="scientific">Candidatus Hydrogenosomobacter endosymbioticus</name>
    <dbReference type="NCBI Taxonomy" id="2558174"/>
    <lineage>
        <taxon>Bacteria</taxon>
        <taxon>Pseudomonadati</taxon>
        <taxon>Pseudomonadota</taxon>
        <taxon>Alphaproteobacteria</taxon>
        <taxon>Holosporales</taxon>
        <taxon>Holosporaceae</taxon>
        <taxon>Candidatus Hydrogenosomobacter</taxon>
    </lineage>
</organism>
<sequence>MIDFNKRVFVISGVGLFSEDKEKDTSKRCCDGSVNAEAVKSLVGILNESGLYEIEYSNSDIRIKLTAYCGQGVHLAPHGVHGGGCIDGSRGDAQQRGACDEVSADKSSGNVIASPMVGTAYLSPKPGTPAFVHVGSDVVEGQTLLIIEAMKVLTPLKSPVSGKIAEIHVKNGAPVEYGEPLMTIS</sequence>
<dbReference type="EMBL" id="AP025225">
    <property type="protein sequence ID" value="BDB96271.1"/>
    <property type="molecule type" value="Genomic_DNA"/>
</dbReference>
<keyword evidence="7 9" id="KW-0275">Fatty acid biosynthesis</keyword>
<evidence type="ECO:0000256" key="1">
    <source>
        <dbReference type="ARBA" id="ARBA00003761"/>
    </source>
</evidence>
<evidence type="ECO:0000256" key="6">
    <source>
        <dbReference type="ARBA" id="ARBA00023098"/>
    </source>
</evidence>
<dbReference type="PRINTS" id="PR01071">
    <property type="entry name" value="ACOABIOTINCC"/>
</dbReference>
<dbReference type="PROSITE" id="PS50968">
    <property type="entry name" value="BIOTINYL_LIPOYL"/>
    <property type="match status" value="1"/>
</dbReference>
<evidence type="ECO:0000256" key="7">
    <source>
        <dbReference type="ARBA" id="ARBA00023160"/>
    </source>
</evidence>
<keyword evidence="8 9" id="KW-0092">Biotin</keyword>
<comment type="pathway">
    <text evidence="2 9">Lipid metabolism; fatty acid biosynthesis.</text>
</comment>
<evidence type="ECO:0000313" key="12">
    <source>
        <dbReference type="Proteomes" id="UP001320209"/>
    </source>
</evidence>
<dbReference type="RefSeq" id="WP_236864497.1">
    <property type="nucleotide sequence ID" value="NZ_AP025225.1"/>
</dbReference>
<dbReference type="PANTHER" id="PTHR45266:SF3">
    <property type="entry name" value="OXALOACETATE DECARBOXYLASE ALPHA CHAIN"/>
    <property type="match status" value="1"/>
</dbReference>
<evidence type="ECO:0000256" key="5">
    <source>
        <dbReference type="ARBA" id="ARBA00022832"/>
    </source>
</evidence>
<dbReference type="Pfam" id="PF00364">
    <property type="entry name" value="Biotin_lipoyl"/>
    <property type="match status" value="1"/>
</dbReference>
<proteinExistence type="predicted"/>
<dbReference type="PROSITE" id="PS00188">
    <property type="entry name" value="BIOTIN"/>
    <property type="match status" value="1"/>
</dbReference>
<evidence type="ECO:0000256" key="9">
    <source>
        <dbReference type="RuleBase" id="RU364072"/>
    </source>
</evidence>
<dbReference type="Proteomes" id="UP001320209">
    <property type="component" value="Chromosome"/>
</dbReference>
<evidence type="ECO:0000256" key="3">
    <source>
        <dbReference type="ARBA" id="ARBA00017562"/>
    </source>
</evidence>
<dbReference type="InterPro" id="IPR001882">
    <property type="entry name" value="Biotin_BS"/>
</dbReference>
<dbReference type="InterPro" id="IPR011053">
    <property type="entry name" value="Single_hybrid_motif"/>
</dbReference>
<feature type="domain" description="Lipoyl-binding" evidence="10">
    <location>
        <begin position="109"/>
        <end position="185"/>
    </location>
</feature>
<dbReference type="CDD" id="cd06850">
    <property type="entry name" value="biotinyl_domain"/>
    <property type="match status" value="1"/>
</dbReference>
<dbReference type="PANTHER" id="PTHR45266">
    <property type="entry name" value="OXALOACETATE DECARBOXYLASE ALPHA CHAIN"/>
    <property type="match status" value="1"/>
</dbReference>
<gene>
    <name evidence="11" type="ORF">HYD_4040</name>
</gene>
<evidence type="ECO:0000256" key="2">
    <source>
        <dbReference type="ARBA" id="ARBA00005194"/>
    </source>
</evidence>
<evidence type="ECO:0000259" key="10">
    <source>
        <dbReference type="PROSITE" id="PS50968"/>
    </source>
</evidence>
<keyword evidence="4 9" id="KW-0444">Lipid biosynthesis</keyword>
<keyword evidence="5 9" id="KW-0276">Fatty acid metabolism</keyword>
<dbReference type="InterPro" id="IPR001249">
    <property type="entry name" value="AcCoA_biotinCC"/>
</dbReference>
<evidence type="ECO:0000313" key="11">
    <source>
        <dbReference type="EMBL" id="BDB96271.1"/>
    </source>
</evidence>
<dbReference type="SUPFAM" id="SSF51230">
    <property type="entry name" value="Single hybrid motif"/>
    <property type="match status" value="1"/>
</dbReference>
<evidence type="ECO:0000256" key="4">
    <source>
        <dbReference type="ARBA" id="ARBA00022516"/>
    </source>
</evidence>